<dbReference type="GO" id="GO:0004674">
    <property type="term" value="F:protein serine/threonine kinase activity"/>
    <property type="evidence" value="ECO:0007669"/>
    <property type="project" value="UniProtKB-KW"/>
</dbReference>
<dbReference type="OrthoDB" id="9791419at2"/>
<dbReference type="PROSITE" id="PS00107">
    <property type="entry name" value="PROTEIN_KINASE_ATP"/>
    <property type="match status" value="1"/>
</dbReference>
<dbReference type="Proteomes" id="UP000199470">
    <property type="component" value="Unassembled WGS sequence"/>
</dbReference>
<dbReference type="PANTHER" id="PTHR43289">
    <property type="entry name" value="MITOGEN-ACTIVATED PROTEIN KINASE KINASE KINASE 20-RELATED"/>
    <property type="match status" value="1"/>
</dbReference>
<dbReference type="Gene3D" id="3.30.200.20">
    <property type="entry name" value="Phosphorylase Kinase, domain 1"/>
    <property type="match status" value="1"/>
</dbReference>
<evidence type="ECO:0000256" key="4">
    <source>
        <dbReference type="ARBA" id="ARBA00022840"/>
    </source>
</evidence>
<evidence type="ECO:0000256" key="6">
    <source>
        <dbReference type="PROSITE-ProRule" id="PRU10141"/>
    </source>
</evidence>
<evidence type="ECO:0000256" key="5">
    <source>
        <dbReference type="PROSITE-ProRule" id="PRU00339"/>
    </source>
</evidence>
<dbReference type="PANTHER" id="PTHR43289:SF6">
    <property type="entry name" value="SERINE_THREONINE-PROTEIN KINASE NEKL-3"/>
    <property type="match status" value="1"/>
</dbReference>
<dbReference type="Pfam" id="PF13432">
    <property type="entry name" value="TPR_16"/>
    <property type="match status" value="1"/>
</dbReference>
<dbReference type="InterPro" id="IPR000719">
    <property type="entry name" value="Prot_kinase_dom"/>
</dbReference>
<accession>A0A1I4N5R2</accession>
<dbReference type="InterPro" id="IPR019734">
    <property type="entry name" value="TPR_rpt"/>
</dbReference>
<dbReference type="InterPro" id="IPR011009">
    <property type="entry name" value="Kinase-like_dom_sf"/>
</dbReference>
<keyword evidence="1" id="KW-0808">Transferase</keyword>
<dbReference type="AlphaFoldDB" id="A0A1I4N5R2"/>
<dbReference type="Gene3D" id="1.10.510.10">
    <property type="entry name" value="Transferase(Phosphotransferase) domain 1"/>
    <property type="match status" value="1"/>
</dbReference>
<dbReference type="Pfam" id="PF00069">
    <property type="entry name" value="Pkinase"/>
    <property type="match status" value="1"/>
</dbReference>
<keyword evidence="4 6" id="KW-0067">ATP-binding</keyword>
<dbReference type="SUPFAM" id="SSF56112">
    <property type="entry name" value="Protein kinase-like (PK-like)"/>
    <property type="match status" value="1"/>
</dbReference>
<feature type="transmembrane region" description="Helical" evidence="7">
    <location>
        <begin position="300"/>
        <end position="318"/>
    </location>
</feature>
<sequence length="717" mass="77159">MAASINLQHSALDAELPDHYEIRGRLGEGGYGQVFEAWDATLCRAVAIKQLKLGAAALDPERLIREARLAAALSHSAFVKIFSVAGGGASQAIVMELVQGSTLRQHMLERSLSPEQALAIVDQIAAAMAEAHASGLVHGDLKPSNLIIEPSGAPRILDFGLARQINPLANQSSTTDHSDGTIAYMAPERLGGQPPSVGADIYALGAMLYEMLAGSRPFADLDGLALAAAHLQSCSTRWPFPPEVPATSVALVRAMTARDPSQRLRSMAAVRQRIAALRAPDTPAAAAAAARWRWRGWRGAVAAGAAVALLGGALWLLAPLERWHPMLAPAQTLQAGWEALSHYDRDGSLTEADNAFLAILKQNPRQASAAAGLSIAYSFRYGGDGRDPALLAQANASAQQALRLDDQLALAHVAQGEALRVAGQNEAALPHFKRALELDPQALLALAGKIQALLGLRRFDEAEALLQQARQLHPRERRLADLLGSLRFQQADYTAAETAFRLSLQLEPDAVYAYANLNAALLRQGRNDEALQVLQQGLQVRPNGRLYTNLGTTLFARADYAGAAQAFERAVSSAKGSPNDYLRWANLADALRWLPGREDDSRQAYQRASDLLAPQLERAPDNATLASRMGWYRVRLGDAPGALAWTERALTRAPASPDIQFRAALAYELSARRQSAIAALIRASTLGYPAHLIDSEPDLIALRRDPHYQSLLLESAQ</sequence>
<feature type="repeat" description="TPR" evidence="5">
    <location>
        <begin position="477"/>
        <end position="510"/>
    </location>
</feature>
<dbReference type="PROSITE" id="PS50005">
    <property type="entry name" value="TPR"/>
    <property type="match status" value="3"/>
</dbReference>
<dbReference type="Gene3D" id="1.25.40.10">
    <property type="entry name" value="Tetratricopeptide repeat domain"/>
    <property type="match status" value="3"/>
</dbReference>
<evidence type="ECO:0000256" key="2">
    <source>
        <dbReference type="ARBA" id="ARBA00022741"/>
    </source>
</evidence>
<keyword evidence="5" id="KW-0802">TPR repeat</keyword>
<feature type="repeat" description="TPR" evidence="5">
    <location>
        <begin position="409"/>
        <end position="442"/>
    </location>
</feature>
<evidence type="ECO:0000313" key="10">
    <source>
        <dbReference type="Proteomes" id="UP000199470"/>
    </source>
</evidence>
<evidence type="ECO:0000256" key="7">
    <source>
        <dbReference type="SAM" id="Phobius"/>
    </source>
</evidence>
<evidence type="ECO:0000256" key="3">
    <source>
        <dbReference type="ARBA" id="ARBA00022777"/>
    </source>
</evidence>
<dbReference type="STRING" id="758825.SAMN02982985_02773"/>
<name>A0A1I4N5R2_9BURK</name>
<reference evidence="9 10" key="1">
    <citation type="submission" date="2016-10" db="EMBL/GenBank/DDBJ databases">
        <authorList>
            <person name="de Groot N.N."/>
        </authorList>
    </citation>
    <scope>NUCLEOTIDE SEQUENCE [LARGE SCALE GENOMIC DNA]</scope>
    <source>
        <strain evidence="9 10">ATCC 43154</strain>
    </source>
</reference>
<dbReference type="SUPFAM" id="SSF48452">
    <property type="entry name" value="TPR-like"/>
    <property type="match status" value="1"/>
</dbReference>
<keyword evidence="2 6" id="KW-0547">Nucleotide-binding</keyword>
<gene>
    <name evidence="9" type="ORF">SAMN02982985_02773</name>
</gene>
<dbReference type="InterPro" id="IPR008271">
    <property type="entry name" value="Ser/Thr_kinase_AS"/>
</dbReference>
<dbReference type="SMART" id="SM00220">
    <property type="entry name" value="S_TKc"/>
    <property type="match status" value="1"/>
</dbReference>
<feature type="binding site" evidence="6">
    <location>
        <position position="49"/>
    </location>
    <ligand>
        <name>ATP</name>
        <dbReference type="ChEBI" id="CHEBI:30616"/>
    </ligand>
</feature>
<keyword evidence="3 9" id="KW-0418">Kinase</keyword>
<dbReference type="PROSITE" id="PS50011">
    <property type="entry name" value="PROTEIN_KINASE_DOM"/>
    <property type="match status" value="1"/>
</dbReference>
<dbReference type="EMBL" id="FOTW01000012">
    <property type="protein sequence ID" value="SFM10603.1"/>
    <property type="molecule type" value="Genomic_DNA"/>
</dbReference>
<evidence type="ECO:0000259" key="8">
    <source>
        <dbReference type="PROSITE" id="PS50011"/>
    </source>
</evidence>
<keyword evidence="9" id="KW-0723">Serine/threonine-protein kinase</keyword>
<protein>
    <submittedName>
        <fullName evidence="9">Serine/threonine protein kinase</fullName>
    </submittedName>
</protein>
<dbReference type="InterPro" id="IPR011990">
    <property type="entry name" value="TPR-like_helical_dom_sf"/>
</dbReference>
<dbReference type="InterPro" id="IPR017441">
    <property type="entry name" value="Protein_kinase_ATP_BS"/>
</dbReference>
<dbReference type="PROSITE" id="PS00108">
    <property type="entry name" value="PROTEIN_KINASE_ST"/>
    <property type="match status" value="1"/>
</dbReference>
<keyword evidence="10" id="KW-1185">Reference proteome</keyword>
<dbReference type="CDD" id="cd14014">
    <property type="entry name" value="STKc_PknB_like"/>
    <property type="match status" value="1"/>
</dbReference>
<keyword evidence="7" id="KW-0472">Membrane</keyword>
<keyword evidence="7" id="KW-0812">Transmembrane</keyword>
<organism evidence="9 10">
    <name type="scientific">Rugamonas rubra</name>
    <dbReference type="NCBI Taxonomy" id="758825"/>
    <lineage>
        <taxon>Bacteria</taxon>
        <taxon>Pseudomonadati</taxon>
        <taxon>Pseudomonadota</taxon>
        <taxon>Betaproteobacteria</taxon>
        <taxon>Burkholderiales</taxon>
        <taxon>Oxalobacteraceae</taxon>
        <taxon>Telluria group</taxon>
        <taxon>Rugamonas</taxon>
    </lineage>
</organism>
<dbReference type="RefSeq" id="WP_093388278.1">
    <property type="nucleotide sequence ID" value="NZ_FOTW01000012.1"/>
</dbReference>
<feature type="repeat" description="TPR" evidence="5">
    <location>
        <begin position="511"/>
        <end position="544"/>
    </location>
</feature>
<evidence type="ECO:0000313" key="9">
    <source>
        <dbReference type="EMBL" id="SFM10603.1"/>
    </source>
</evidence>
<feature type="domain" description="Protein kinase" evidence="8">
    <location>
        <begin position="20"/>
        <end position="277"/>
    </location>
</feature>
<keyword evidence="7" id="KW-1133">Transmembrane helix</keyword>
<dbReference type="GO" id="GO:0005524">
    <property type="term" value="F:ATP binding"/>
    <property type="evidence" value="ECO:0007669"/>
    <property type="project" value="UniProtKB-UniRule"/>
</dbReference>
<proteinExistence type="predicted"/>
<dbReference type="SMART" id="SM00028">
    <property type="entry name" value="TPR"/>
    <property type="match status" value="6"/>
</dbReference>
<dbReference type="Pfam" id="PF14559">
    <property type="entry name" value="TPR_19"/>
    <property type="match status" value="1"/>
</dbReference>
<evidence type="ECO:0000256" key="1">
    <source>
        <dbReference type="ARBA" id="ARBA00022679"/>
    </source>
</evidence>